<evidence type="ECO:0000313" key="1">
    <source>
        <dbReference type="EMBL" id="PSJ23914.1"/>
    </source>
</evidence>
<protein>
    <submittedName>
        <fullName evidence="1">Aminotransferase class I</fullName>
    </submittedName>
</protein>
<comment type="caution">
    <text evidence="1">The sequence shown here is derived from an EMBL/GenBank/DDBJ whole genome shotgun (WGS) entry which is preliminary data.</text>
</comment>
<keyword evidence="1" id="KW-0032">Aminotransferase</keyword>
<proteinExistence type="predicted"/>
<gene>
    <name evidence="1" type="ORF">B7P34_36205</name>
</gene>
<dbReference type="Gene3D" id="3.90.1150.10">
    <property type="entry name" value="Aspartate Aminotransferase, domain 1"/>
    <property type="match status" value="1"/>
</dbReference>
<reference evidence="1 2" key="1">
    <citation type="submission" date="2018-03" db="EMBL/GenBank/DDBJ databases">
        <title>Chitinolytic properties of Streptosporangium nondiastaticum TBG75A20.</title>
        <authorList>
            <person name="Gayathri V."/>
            <person name="Shiburaj S."/>
        </authorList>
    </citation>
    <scope>NUCLEOTIDE SEQUENCE [LARGE SCALE GENOMIC DNA]</scope>
    <source>
        <strain evidence="1 2">TBG75A20</strain>
    </source>
</reference>
<dbReference type="AlphaFoldDB" id="A0A9X7JHN7"/>
<feature type="non-terminal residue" evidence="1">
    <location>
        <position position="1"/>
    </location>
</feature>
<dbReference type="GO" id="GO:0008483">
    <property type="term" value="F:transaminase activity"/>
    <property type="evidence" value="ECO:0007669"/>
    <property type="project" value="UniProtKB-KW"/>
</dbReference>
<dbReference type="RefSeq" id="WP_223268631.1">
    <property type="nucleotide sequence ID" value="NZ_PXWG01000355.1"/>
</dbReference>
<keyword evidence="2" id="KW-1185">Reference proteome</keyword>
<evidence type="ECO:0000313" key="2">
    <source>
        <dbReference type="Proteomes" id="UP000242427"/>
    </source>
</evidence>
<dbReference type="EMBL" id="PXWG01000355">
    <property type="protein sequence ID" value="PSJ23914.1"/>
    <property type="molecule type" value="Genomic_DNA"/>
</dbReference>
<name>A0A9X7JHN7_9ACTN</name>
<dbReference type="InterPro" id="IPR015424">
    <property type="entry name" value="PyrdxlP-dep_Trfase"/>
</dbReference>
<dbReference type="Proteomes" id="UP000242427">
    <property type="component" value="Unassembled WGS sequence"/>
</dbReference>
<accession>A0A9X7JHN7</accession>
<keyword evidence="1" id="KW-0808">Transferase</keyword>
<organism evidence="1 2">
    <name type="scientific">Streptosporangium nondiastaticum</name>
    <dbReference type="NCBI Taxonomy" id="35764"/>
    <lineage>
        <taxon>Bacteria</taxon>
        <taxon>Bacillati</taxon>
        <taxon>Actinomycetota</taxon>
        <taxon>Actinomycetes</taxon>
        <taxon>Streptosporangiales</taxon>
        <taxon>Streptosporangiaceae</taxon>
        <taxon>Streptosporangium</taxon>
    </lineage>
</organism>
<sequence length="69" mass="7555">AHPHAGDIQKFLLEEARIAVHDGPVFAPEELKPQYQGFIRVNFATSRALLIEALERMAEGLGREAVASA</sequence>
<dbReference type="SUPFAM" id="SSF53383">
    <property type="entry name" value="PLP-dependent transferases"/>
    <property type="match status" value="1"/>
</dbReference>
<dbReference type="InterPro" id="IPR015422">
    <property type="entry name" value="PyrdxlP-dep_Trfase_small"/>
</dbReference>